<dbReference type="KEGG" id="tdu:QJT80_14980"/>
<gene>
    <name evidence="1" type="ORF">QJT80_14980</name>
</gene>
<dbReference type="AlphaFoldDB" id="A0AA95KJX5"/>
<dbReference type="EMBL" id="CP124755">
    <property type="protein sequence ID" value="WGZ90767.1"/>
    <property type="molecule type" value="Genomic_DNA"/>
</dbReference>
<dbReference type="Proteomes" id="UP001300672">
    <property type="component" value="Chromosome"/>
</dbReference>
<evidence type="ECO:0000313" key="1">
    <source>
        <dbReference type="EMBL" id="WGZ90767.1"/>
    </source>
</evidence>
<dbReference type="InterPro" id="IPR009706">
    <property type="entry name" value="DUF1287"/>
</dbReference>
<dbReference type="Pfam" id="PF06940">
    <property type="entry name" value="DUF1287"/>
    <property type="match status" value="1"/>
</dbReference>
<protein>
    <submittedName>
        <fullName evidence="1">DUF1287 domain-containing protein</fullName>
    </submittedName>
</protein>
<organism evidence="1">
    <name type="scientific">Candidatus Thiocaldithrix dubininis</name>
    <dbReference type="NCBI Taxonomy" id="3080823"/>
    <lineage>
        <taxon>Bacteria</taxon>
        <taxon>Pseudomonadati</taxon>
        <taxon>Pseudomonadota</taxon>
        <taxon>Gammaproteobacteria</taxon>
        <taxon>Thiotrichales</taxon>
        <taxon>Thiotrichaceae</taxon>
        <taxon>Candidatus Thiocaldithrix</taxon>
    </lineage>
</organism>
<reference evidence="1" key="2">
    <citation type="submission" date="2023-04" db="EMBL/GenBank/DDBJ databases">
        <authorList>
            <person name="Beletskiy A.V."/>
            <person name="Mardanov A.V."/>
            <person name="Ravin N.V."/>
        </authorList>
    </citation>
    <scope>NUCLEOTIDE SEQUENCE</scope>
    <source>
        <strain evidence="1">GKL-01</strain>
    </source>
</reference>
<sequence>MRRYLWLGSLLLLLALMAAAIWGYYHGWFTPTKPPVVIITPPTPPLQPSIPPVDRPPTQPPIIPSLPPTETPMQPPILKPTVPKEVHKVIDSVFKQVETTRSYDPAYKVLKYPGGDVPPTTGVCADVIVRAFRANGVDLQKEVHEDMLLAFNEYPKKWKLPRPDTNIDHRRVYNLMRFFERKGKALPITANPDDYKTGDVIAWDLGTGQAHIGIVLQFKTDDGQRPLMGHNIGEGTSVQDVLFAWPIIGHYRYFPLASSAH</sequence>
<name>A0AA95KJX5_9GAMM</name>
<accession>A0AA95KJX5</accession>
<reference evidence="1" key="1">
    <citation type="journal article" date="2023" name="Int. J. Mol. Sci.">
        <title>Metagenomics Revealed a New Genus 'Candidatus Thiocaldithrix dubininis' gen. nov., sp. nov. and a New Species 'Candidatus Thiothrix putei' sp. nov. in the Family Thiotrichaceae, Some Members of Which Have Traits of Both Na+- and H+-Motive Energetics.</title>
        <authorList>
            <person name="Ravin N.V."/>
            <person name="Muntyan M.S."/>
            <person name="Smolyakov D.D."/>
            <person name="Rudenko T.S."/>
            <person name="Beletsky A.V."/>
            <person name="Mardanov A.V."/>
            <person name="Grabovich M.Y."/>
        </authorList>
    </citation>
    <scope>NUCLEOTIDE SEQUENCE</scope>
    <source>
        <strain evidence="1">GKL-01</strain>
    </source>
</reference>
<proteinExistence type="predicted"/>